<reference evidence="1 2" key="1">
    <citation type="journal article" date="2019" name="Sci. Rep.">
        <title>Orb-weaving spider Araneus ventricosus genome elucidates the spidroin gene catalogue.</title>
        <authorList>
            <person name="Kono N."/>
            <person name="Nakamura H."/>
            <person name="Ohtoshi R."/>
            <person name="Moran D.A.P."/>
            <person name="Shinohara A."/>
            <person name="Yoshida Y."/>
            <person name="Fujiwara M."/>
            <person name="Mori M."/>
            <person name="Tomita M."/>
            <person name="Arakawa K."/>
        </authorList>
    </citation>
    <scope>NUCLEOTIDE SEQUENCE [LARGE SCALE GENOMIC DNA]</scope>
</reference>
<gene>
    <name evidence="1" type="ORF">AVEN_118371_1</name>
</gene>
<accession>A0A4Y2B5X6</accession>
<organism evidence="1 2">
    <name type="scientific">Araneus ventricosus</name>
    <name type="common">Orbweaver spider</name>
    <name type="synonym">Epeira ventricosa</name>
    <dbReference type="NCBI Taxonomy" id="182803"/>
    <lineage>
        <taxon>Eukaryota</taxon>
        <taxon>Metazoa</taxon>
        <taxon>Ecdysozoa</taxon>
        <taxon>Arthropoda</taxon>
        <taxon>Chelicerata</taxon>
        <taxon>Arachnida</taxon>
        <taxon>Araneae</taxon>
        <taxon>Araneomorphae</taxon>
        <taxon>Entelegynae</taxon>
        <taxon>Araneoidea</taxon>
        <taxon>Araneidae</taxon>
        <taxon>Araneus</taxon>
    </lineage>
</organism>
<evidence type="ECO:0000313" key="2">
    <source>
        <dbReference type="Proteomes" id="UP000499080"/>
    </source>
</evidence>
<dbReference type="EMBL" id="BGPR01000053">
    <property type="protein sequence ID" value="GBL87433.1"/>
    <property type="molecule type" value="Genomic_DNA"/>
</dbReference>
<sequence length="115" mass="13176">MGKTNEIEKRDSTNTVLSCHVNDAITSDLGRLDSLGVCDPSEKKTREELEQSAKEHIFRTVTRNQEGKYQVRLPWVEGHPPLTNCNDISEKRLVNCIKSLKKLGKIEEYETIFKD</sequence>
<proteinExistence type="predicted"/>
<comment type="caution">
    <text evidence="1">The sequence shown here is derived from an EMBL/GenBank/DDBJ whole genome shotgun (WGS) entry which is preliminary data.</text>
</comment>
<dbReference type="Proteomes" id="UP000499080">
    <property type="component" value="Unassembled WGS sequence"/>
</dbReference>
<protein>
    <submittedName>
        <fullName evidence="1">Uncharacterized protein</fullName>
    </submittedName>
</protein>
<keyword evidence="2" id="KW-1185">Reference proteome</keyword>
<dbReference type="AlphaFoldDB" id="A0A4Y2B5X6"/>
<name>A0A4Y2B5X6_ARAVE</name>
<evidence type="ECO:0000313" key="1">
    <source>
        <dbReference type="EMBL" id="GBL87433.1"/>
    </source>
</evidence>
<dbReference type="OrthoDB" id="6435486at2759"/>